<dbReference type="CDD" id="cd00610">
    <property type="entry name" value="OAT_like"/>
    <property type="match status" value="1"/>
</dbReference>
<dbReference type="EC" id="2.6.1.22" evidence="5"/>
<dbReference type="GO" id="GO:0009448">
    <property type="term" value="P:gamma-aminobutyric acid metabolic process"/>
    <property type="evidence" value="ECO:0007669"/>
    <property type="project" value="InterPro"/>
</dbReference>
<evidence type="ECO:0000256" key="1">
    <source>
        <dbReference type="ARBA" id="ARBA00001750"/>
    </source>
</evidence>
<dbReference type="Proteomes" id="UP000231932">
    <property type="component" value="Chromosome"/>
</dbReference>
<dbReference type="PANTHER" id="PTHR11986">
    <property type="entry name" value="AMINOTRANSFERASE CLASS III"/>
    <property type="match status" value="1"/>
</dbReference>
<evidence type="ECO:0000256" key="12">
    <source>
        <dbReference type="ARBA" id="ARBA00030857"/>
    </source>
</evidence>
<keyword evidence="18" id="KW-1185">Reference proteome</keyword>
<dbReference type="InterPro" id="IPR015421">
    <property type="entry name" value="PyrdxlP-dep_Trfase_major"/>
</dbReference>
<dbReference type="AlphaFoldDB" id="A0A2K8N3R9"/>
<evidence type="ECO:0000256" key="2">
    <source>
        <dbReference type="ARBA" id="ARBA00001933"/>
    </source>
</evidence>
<dbReference type="Pfam" id="PF00202">
    <property type="entry name" value="Aminotran_3"/>
    <property type="match status" value="1"/>
</dbReference>
<keyword evidence="7" id="KW-0032">Aminotransferase</keyword>
<evidence type="ECO:0000256" key="11">
    <source>
        <dbReference type="ARBA" id="ARBA00030204"/>
    </source>
</evidence>
<dbReference type="InterPro" id="IPR005814">
    <property type="entry name" value="Aminotrans_3"/>
</dbReference>
<evidence type="ECO:0000256" key="13">
    <source>
        <dbReference type="ARBA" id="ARBA00031787"/>
    </source>
</evidence>
<evidence type="ECO:0000256" key="4">
    <source>
        <dbReference type="ARBA" id="ARBA00008954"/>
    </source>
</evidence>
<sequence>MTRRFIDLKTSIPGPKSQALMERRKARVPRGVSNASPIFVDRTEGALVTDVDGNTFLDFAGAIGTMNAGHRPPAVVKALHEQVDRFLHTSFHVAMYESYVALAEKLAELTPGNFEKKAMFLNSGAEAVENAIKIARRYTGRPAVVSFTRGFHGRTLMGMSLTSKVKPYKYQMGPFAPMVYQAPYPYVYRRPAGMSEEEYTDSVIAQFKEFFSAEVSPEEVAAVIFEPVQGEGGFIVPPKRFVDAVKEFCAQHRIVFIADEIQTGFGRTGRWFASEHFGLEPDLITVSKSLAAGLPISGVVGRAEIMDAAEPGQLGGTYGGSPLGCAAALGVIETMQRENLVQKAEALGRQLKDRFTRWYERYPLIGDVRGLGAMVAVELVRDRQTREPAKDETARVIQGSVQRGVLLMGAGLYSDVIRILCPLVTTPEQLDEGLDVMEEALAEVSGAVSTQQAR</sequence>
<dbReference type="GO" id="GO:0030170">
    <property type="term" value="F:pyridoxal phosphate binding"/>
    <property type="evidence" value="ECO:0007669"/>
    <property type="project" value="InterPro"/>
</dbReference>
<evidence type="ECO:0000256" key="15">
    <source>
        <dbReference type="ARBA" id="ARBA00050054"/>
    </source>
</evidence>
<comment type="similarity">
    <text evidence="4 16">Belongs to the class-III pyridoxal-phosphate-dependent aminotransferase family.</text>
</comment>
<dbReference type="PROSITE" id="PS00600">
    <property type="entry name" value="AA_TRANSFER_CLASS_3"/>
    <property type="match status" value="1"/>
</dbReference>
<evidence type="ECO:0000313" key="18">
    <source>
        <dbReference type="Proteomes" id="UP000231932"/>
    </source>
</evidence>
<organism evidence="17 18">
    <name type="scientific">Kyrpidia spormannii</name>
    <dbReference type="NCBI Taxonomy" id="2055160"/>
    <lineage>
        <taxon>Bacteria</taxon>
        <taxon>Bacillati</taxon>
        <taxon>Bacillota</taxon>
        <taxon>Bacilli</taxon>
        <taxon>Bacillales</taxon>
        <taxon>Alicyclobacillaceae</taxon>
        <taxon>Kyrpidia</taxon>
    </lineage>
</organism>
<comment type="cofactor">
    <cofactor evidence="2">
        <name>pyridoxal 5'-phosphate</name>
        <dbReference type="ChEBI" id="CHEBI:597326"/>
    </cofactor>
</comment>
<dbReference type="EC" id="2.6.1.19" evidence="6"/>
<name>A0A2K8N3R9_9BACL</name>
<evidence type="ECO:0000256" key="14">
    <source>
        <dbReference type="ARBA" id="ARBA00048021"/>
    </source>
</evidence>
<dbReference type="KEGG" id="kyr:CVV65_03395"/>
<accession>A0A2K8N3R9</accession>
<evidence type="ECO:0000256" key="9">
    <source>
        <dbReference type="ARBA" id="ARBA00022898"/>
    </source>
</evidence>
<dbReference type="InterPro" id="IPR049704">
    <property type="entry name" value="Aminotrans_3_PPA_site"/>
</dbReference>
<dbReference type="GO" id="GO:0042802">
    <property type="term" value="F:identical protein binding"/>
    <property type="evidence" value="ECO:0007669"/>
    <property type="project" value="TreeGrafter"/>
</dbReference>
<evidence type="ECO:0000256" key="6">
    <source>
        <dbReference type="ARBA" id="ARBA00012912"/>
    </source>
</evidence>
<keyword evidence="9 16" id="KW-0663">Pyridoxal phosphate</keyword>
<dbReference type="Gene3D" id="3.90.1150.10">
    <property type="entry name" value="Aspartate Aminotransferase, domain 1"/>
    <property type="match status" value="1"/>
</dbReference>
<evidence type="ECO:0000256" key="7">
    <source>
        <dbReference type="ARBA" id="ARBA00022576"/>
    </source>
</evidence>
<dbReference type="PIRSF" id="PIRSF000521">
    <property type="entry name" value="Transaminase_4ab_Lys_Orn"/>
    <property type="match status" value="1"/>
</dbReference>
<keyword evidence="8" id="KW-0808">Transferase</keyword>
<dbReference type="SUPFAM" id="SSF53383">
    <property type="entry name" value="PLP-dependent transferases"/>
    <property type="match status" value="1"/>
</dbReference>
<reference evidence="18" key="1">
    <citation type="submission" date="2017-11" db="EMBL/GenBank/DDBJ databases">
        <title>Complete Genome Sequence of Kyrpidia sp. Strain EA-1, a thermophilic, hydrogen-oxidizing Bacterium, isolated from the Azores.</title>
        <authorList>
            <person name="Reiner J.E."/>
            <person name="Lapp C.J."/>
            <person name="Bunk B."/>
            <person name="Gescher J."/>
        </authorList>
    </citation>
    <scope>NUCLEOTIDE SEQUENCE [LARGE SCALE GENOMIC DNA]</scope>
    <source>
        <strain evidence="18">EA-1</strain>
    </source>
</reference>
<dbReference type="NCBIfam" id="NF005376">
    <property type="entry name" value="PRK06918.1"/>
    <property type="match status" value="1"/>
</dbReference>
<evidence type="ECO:0000256" key="8">
    <source>
        <dbReference type="ARBA" id="ARBA00022679"/>
    </source>
</evidence>
<dbReference type="GO" id="GO:0034386">
    <property type="term" value="F:4-aminobutyrate:2-oxoglutarate transaminase activity"/>
    <property type="evidence" value="ECO:0007669"/>
    <property type="project" value="UniProtKB-EC"/>
</dbReference>
<protein>
    <recommendedName>
        <fullName evidence="12">(S)-3-amino-2-methylpropionate transaminase</fullName>
        <ecNumber evidence="6">2.6.1.19</ecNumber>
        <ecNumber evidence="5">2.6.1.22</ecNumber>
    </recommendedName>
    <alternativeName>
        <fullName evidence="13">GABA aminotransferase</fullName>
    </alternativeName>
    <alternativeName>
        <fullName evidence="11">Gamma-amino-N-butyrate transaminase</fullName>
    </alternativeName>
    <alternativeName>
        <fullName evidence="15">Glutamate:succinic semialdehyde transaminase</fullName>
    </alternativeName>
    <alternativeName>
        <fullName evidence="10">L-AIBAT</fullName>
    </alternativeName>
</protein>
<evidence type="ECO:0000256" key="16">
    <source>
        <dbReference type="RuleBase" id="RU003560"/>
    </source>
</evidence>
<dbReference type="NCBIfam" id="TIGR00700">
    <property type="entry name" value="GABAtrnsam"/>
    <property type="match status" value="1"/>
</dbReference>
<dbReference type="Gene3D" id="3.40.640.10">
    <property type="entry name" value="Type I PLP-dependent aspartate aminotransferase-like (Major domain)"/>
    <property type="match status" value="1"/>
</dbReference>
<evidence type="ECO:0000256" key="10">
    <source>
        <dbReference type="ARBA" id="ARBA00029760"/>
    </source>
</evidence>
<dbReference type="InterPro" id="IPR015424">
    <property type="entry name" value="PyrdxlP-dep_Trfase"/>
</dbReference>
<comment type="catalytic activity">
    <reaction evidence="14">
        <text>4-aminobutanoate + 2-oxoglutarate = succinate semialdehyde + L-glutamate</text>
        <dbReference type="Rhea" id="RHEA:23352"/>
        <dbReference type="ChEBI" id="CHEBI:16810"/>
        <dbReference type="ChEBI" id="CHEBI:29985"/>
        <dbReference type="ChEBI" id="CHEBI:57706"/>
        <dbReference type="ChEBI" id="CHEBI:59888"/>
        <dbReference type="EC" id="2.6.1.19"/>
    </reaction>
</comment>
<dbReference type="InterPro" id="IPR050103">
    <property type="entry name" value="Class-III_PLP-dep_AT"/>
</dbReference>
<dbReference type="PANTHER" id="PTHR11986:SF58">
    <property type="entry name" value="LEUCINE_METHIONINE RACEMASE"/>
    <property type="match status" value="1"/>
</dbReference>
<proteinExistence type="inferred from homology"/>
<dbReference type="InterPro" id="IPR015422">
    <property type="entry name" value="PyrdxlP-dep_Trfase_small"/>
</dbReference>
<dbReference type="FunFam" id="3.40.640.10:FF:000013">
    <property type="entry name" value="4-aminobutyrate aminotransferase"/>
    <property type="match status" value="1"/>
</dbReference>
<comment type="pathway">
    <text evidence="3">Amino-acid degradation; 4-aminobutanoate degradation.</text>
</comment>
<evidence type="ECO:0000256" key="3">
    <source>
        <dbReference type="ARBA" id="ARBA00005176"/>
    </source>
</evidence>
<dbReference type="GO" id="GO:0047298">
    <property type="term" value="F:(S)-3-amino-2-methylpropionate transaminase activity"/>
    <property type="evidence" value="ECO:0007669"/>
    <property type="project" value="UniProtKB-EC"/>
</dbReference>
<dbReference type="InterPro" id="IPR004632">
    <property type="entry name" value="4NH2But_aminotransferase_bac"/>
</dbReference>
<gene>
    <name evidence="17" type="ORF">CVV65_03395</name>
</gene>
<dbReference type="EMBL" id="CP024955">
    <property type="protein sequence ID" value="ATY84109.1"/>
    <property type="molecule type" value="Genomic_DNA"/>
</dbReference>
<dbReference type="RefSeq" id="WP_100666940.1">
    <property type="nucleotide sequence ID" value="NZ_CP024955.1"/>
</dbReference>
<evidence type="ECO:0000313" key="17">
    <source>
        <dbReference type="EMBL" id="ATY84109.1"/>
    </source>
</evidence>
<dbReference type="OrthoDB" id="9807885at2"/>
<comment type="catalytic activity">
    <reaction evidence="1">
        <text>(S)-3-amino-2-methylpropanoate + 2-oxoglutarate = 2-methyl-3-oxopropanoate + L-glutamate</text>
        <dbReference type="Rhea" id="RHEA:13993"/>
        <dbReference type="ChEBI" id="CHEBI:16810"/>
        <dbReference type="ChEBI" id="CHEBI:29985"/>
        <dbReference type="ChEBI" id="CHEBI:57700"/>
        <dbReference type="ChEBI" id="CHEBI:58655"/>
        <dbReference type="EC" id="2.6.1.22"/>
    </reaction>
</comment>
<evidence type="ECO:0000256" key="5">
    <source>
        <dbReference type="ARBA" id="ARBA00012876"/>
    </source>
</evidence>